<reference evidence="1 2" key="1">
    <citation type="submission" date="2013-12" db="EMBL/GenBank/DDBJ databases">
        <authorList>
            <consortium name="DOE Joint Genome Institute"/>
            <person name="Eisen J."/>
            <person name="Huntemann M."/>
            <person name="Han J."/>
            <person name="Chen A."/>
            <person name="Kyrpides N."/>
            <person name="Mavromatis K."/>
            <person name="Markowitz V."/>
            <person name="Palaniappan K."/>
            <person name="Ivanova N."/>
            <person name="Schaumberg A."/>
            <person name="Pati A."/>
            <person name="Liolios K."/>
            <person name="Nordberg H.P."/>
            <person name="Cantor M.N."/>
            <person name="Hua S.X."/>
            <person name="Woyke T."/>
        </authorList>
    </citation>
    <scope>NUCLEOTIDE SEQUENCE [LARGE SCALE GENOMIC DNA]</scope>
    <source>
        <strain evidence="2">DSM 19437</strain>
    </source>
</reference>
<dbReference type="Proteomes" id="UP000003586">
    <property type="component" value="Chromosome"/>
</dbReference>
<protein>
    <submittedName>
        <fullName evidence="1">Uncharacterized protein</fullName>
    </submittedName>
</protein>
<name>W0F7X1_9BACT</name>
<sequence length="64" mass="7410">MQGVGAIQIFAIVLPIRSRLEYLSLKQQRLLVDTRSDGFKKAVVLSENFRNAPNQLLREYIIMF</sequence>
<evidence type="ECO:0000313" key="1">
    <source>
        <dbReference type="EMBL" id="AHF17908.1"/>
    </source>
</evidence>
<accession>W0F7X1</accession>
<dbReference type="KEGG" id="nso:NIASO_16330"/>
<organism evidence="1 2">
    <name type="scientific">Niabella soli DSM 19437</name>
    <dbReference type="NCBI Taxonomy" id="929713"/>
    <lineage>
        <taxon>Bacteria</taxon>
        <taxon>Pseudomonadati</taxon>
        <taxon>Bacteroidota</taxon>
        <taxon>Chitinophagia</taxon>
        <taxon>Chitinophagales</taxon>
        <taxon>Chitinophagaceae</taxon>
        <taxon>Niabella</taxon>
    </lineage>
</organism>
<evidence type="ECO:0000313" key="2">
    <source>
        <dbReference type="Proteomes" id="UP000003586"/>
    </source>
</evidence>
<dbReference type="HOGENOM" id="CLU_2863214_0_0_10"/>
<dbReference type="STRING" id="929713.NIASO_16330"/>
<keyword evidence="2" id="KW-1185">Reference proteome</keyword>
<gene>
    <name evidence="1" type="ORF">NIASO_16330</name>
</gene>
<proteinExistence type="predicted"/>
<dbReference type="EMBL" id="CP007035">
    <property type="protein sequence ID" value="AHF17908.1"/>
    <property type="molecule type" value="Genomic_DNA"/>
</dbReference>
<dbReference type="AlphaFoldDB" id="W0F7X1"/>